<feature type="region of interest" description="Disordered" evidence="2">
    <location>
        <begin position="217"/>
        <end position="265"/>
    </location>
</feature>
<dbReference type="AlphaFoldDB" id="A0A1U7YDP1"/>
<reference evidence="5" key="2">
    <citation type="submission" date="2025-08" db="UniProtKB">
        <authorList>
            <consortium name="RefSeq"/>
        </authorList>
    </citation>
    <scope>IDENTIFICATION</scope>
    <source>
        <tissue evidence="5">Leaf</tissue>
    </source>
</reference>
<evidence type="ECO:0000256" key="2">
    <source>
        <dbReference type="SAM" id="MobiDB-lite"/>
    </source>
</evidence>
<protein>
    <submittedName>
        <fullName evidence="5">Uncharacterized protein LOC104243805</fullName>
    </submittedName>
</protein>
<keyword evidence="1" id="KW-0479">Metal-binding</keyword>
<name>A0A1U7YDP1_NICSY</name>
<reference evidence="4" key="1">
    <citation type="journal article" date="2013" name="Genome Biol.">
        <title>Reference genomes and transcriptomes of Nicotiana sylvestris and Nicotiana tomentosiformis.</title>
        <authorList>
            <person name="Sierro N."/>
            <person name="Battey J.N."/>
            <person name="Ouadi S."/>
            <person name="Bovet L."/>
            <person name="Goepfert S."/>
            <person name="Bakaher N."/>
            <person name="Peitsch M.C."/>
            <person name="Ivanov N.V."/>
        </authorList>
    </citation>
    <scope>NUCLEOTIDE SEQUENCE [LARGE SCALE GENOMIC DNA]</scope>
</reference>
<dbReference type="Pfam" id="PF00098">
    <property type="entry name" value="zf-CCHC"/>
    <property type="match status" value="1"/>
</dbReference>
<dbReference type="eggNOG" id="KOG0017">
    <property type="taxonomic scope" value="Eukaryota"/>
</dbReference>
<organism evidence="4 5">
    <name type="scientific">Nicotiana sylvestris</name>
    <name type="common">Wood tobacco</name>
    <name type="synonym">South American tobacco</name>
    <dbReference type="NCBI Taxonomy" id="4096"/>
    <lineage>
        <taxon>Eukaryota</taxon>
        <taxon>Viridiplantae</taxon>
        <taxon>Streptophyta</taxon>
        <taxon>Embryophyta</taxon>
        <taxon>Tracheophyta</taxon>
        <taxon>Spermatophyta</taxon>
        <taxon>Magnoliopsida</taxon>
        <taxon>eudicotyledons</taxon>
        <taxon>Gunneridae</taxon>
        <taxon>Pentapetalae</taxon>
        <taxon>asterids</taxon>
        <taxon>lamiids</taxon>
        <taxon>Solanales</taxon>
        <taxon>Solanaceae</taxon>
        <taxon>Nicotianoideae</taxon>
        <taxon>Nicotianeae</taxon>
        <taxon>Nicotiana</taxon>
    </lineage>
</organism>
<feature type="compositionally biased region" description="Low complexity" evidence="2">
    <location>
        <begin position="315"/>
        <end position="333"/>
    </location>
</feature>
<proteinExistence type="predicted"/>
<dbReference type="PANTHER" id="PTHR34482">
    <property type="entry name" value="DNA DAMAGE-INDUCIBLE PROTEIN 1-LIKE"/>
    <property type="match status" value="1"/>
</dbReference>
<evidence type="ECO:0000313" key="5">
    <source>
        <dbReference type="RefSeq" id="XP_009797364.1"/>
    </source>
</evidence>
<accession>A0A1U7YDP1</accession>
<sequence>MVHDAPPSVTVDVPTVTLPVDAVVRLLNVLEALVPTQGGLPAPQTTSQEQAQVQLNVAAPQIAPQQVVQPVANTGQSKDLKNFIDLKPLEFDATQVSIEPQKFIQRCEKILSTLGLKETRGVEFATFLFSGFAESWWNSVKRAMFMDRFVPLSKRDDMRRQFEQLRQGSMIVTEYEAKFTNLASYAPFLVADEHEKVRRFVDGLEHRYRGSVVRDVRDGSYEESRPTQSESVVQSSRSTYPARQGQQQTQRKDNDSYQPGQHPRCSNCGRNHSGRCFGTYGACFTCGQKGHIAKYCPRGYSATSHATPQPQRTFTGTQAQTQPTRAAPQVARG</sequence>
<keyword evidence="1" id="KW-0862">Zinc</keyword>
<keyword evidence="1" id="KW-0863">Zinc-finger</keyword>
<dbReference type="Pfam" id="PF03732">
    <property type="entry name" value="Retrotrans_gag"/>
    <property type="match status" value="1"/>
</dbReference>
<dbReference type="InterPro" id="IPR005162">
    <property type="entry name" value="Retrotrans_gag_dom"/>
</dbReference>
<feature type="compositionally biased region" description="Polar residues" evidence="2">
    <location>
        <begin position="226"/>
        <end position="249"/>
    </location>
</feature>
<dbReference type="PANTHER" id="PTHR34482:SF36">
    <property type="entry name" value="RETROTRANSPOSON GAG DOMAIN-CONTAINING PROTEIN"/>
    <property type="match status" value="1"/>
</dbReference>
<dbReference type="OrthoDB" id="1306017at2759"/>
<dbReference type="SUPFAM" id="SSF57756">
    <property type="entry name" value="Retrovirus zinc finger-like domains"/>
    <property type="match status" value="1"/>
</dbReference>
<dbReference type="PROSITE" id="PS50158">
    <property type="entry name" value="ZF_CCHC"/>
    <property type="match status" value="1"/>
</dbReference>
<dbReference type="Gene3D" id="4.10.60.10">
    <property type="entry name" value="Zinc finger, CCHC-type"/>
    <property type="match status" value="1"/>
</dbReference>
<evidence type="ECO:0000256" key="1">
    <source>
        <dbReference type="PROSITE-ProRule" id="PRU00047"/>
    </source>
</evidence>
<evidence type="ECO:0000259" key="3">
    <source>
        <dbReference type="PROSITE" id="PS50158"/>
    </source>
</evidence>
<dbReference type="InterPro" id="IPR001878">
    <property type="entry name" value="Znf_CCHC"/>
</dbReference>
<feature type="region of interest" description="Disordered" evidence="2">
    <location>
        <begin position="301"/>
        <end position="333"/>
    </location>
</feature>
<dbReference type="Proteomes" id="UP000189701">
    <property type="component" value="Unplaced"/>
</dbReference>
<evidence type="ECO:0000313" key="4">
    <source>
        <dbReference type="Proteomes" id="UP000189701"/>
    </source>
</evidence>
<gene>
    <name evidence="5" type="primary">LOC104243805</name>
</gene>
<dbReference type="GO" id="GO:0003676">
    <property type="term" value="F:nucleic acid binding"/>
    <property type="evidence" value="ECO:0007669"/>
    <property type="project" value="InterPro"/>
</dbReference>
<dbReference type="GO" id="GO:0008270">
    <property type="term" value="F:zinc ion binding"/>
    <property type="evidence" value="ECO:0007669"/>
    <property type="project" value="UniProtKB-KW"/>
</dbReference>
<dbReference type="InterPro" id="IPR036875">
    <property type="entry name" value="Znf_CCHC_sf"/>
</dbReference>
<feature type="compositionally biased region" description="Polar residues" evidence="2">
    <location>
        <begin position="301"/>
        <end position="314"/>
    </location>
</feature>
<feature type="domain" description="CCHC-type" evidence="3">
    <location>
        <begin position="283"/>
        <end position="298"/>
    </location>
</feature>
<keyword evidence="4" id="KW-1185">Reference proteome</keyword>
<dbReference type="SMART" id="SM00343">
    <property type="entry name" value="ZnF_C2HC"/>
    <property type="match status" value="1"/>
</dbReference>
<dbReference type="RefSeq" id="XP_009797364.1">
    <property type="nucleotide sequence ID" value="XM_009799062.1"/>
</dbReference>